<reference evidence="2" key="2">
    <citation type="submission" date="2025-09" db="UniProtKB">
        <authorList>
            <consortium name="Ensembl"/>
        </authorList>
    </citation>
    <scope>IDENTIFICATION</scope>
</reference>
<dbReference type="InParanoid" id="A0A673YW31"/>
<organism evidence="2 3">
    <name type="scientific">Salmo trutta</name>
    <name type="common">Brown trout</name>
    <dbReference type="NCBI Taxonomy" id="8032"/>
    <lineage>
        <taxon>Eukaryota</taxon>
        <taxon>Metazoa</taxon>
        <taxon>Chordata</taxon>
        <taxon>Craniata</taxon>
        <taxon>Vertebrata</taxon>
        <taxon>Euteleostomi</taxon>
        <taxon>Actinopterygii</taxon>
        <taxon>Neopterygii</taxon>
        <taxon>Teleostei</taxon>
        <taxon>Protacanthopterygii</taxon>
        <taxon>Salmoniformes</taxon>
        <taxon>Salmonidae</taxon>
        <taxon>Salmoninae</taxon>
        <taxon>Salmo</taxon>
    </lineage>
</organism>
<sequence length="115" mass="13177">IGTSTASRKTNALKKKHEIEPKEGDKSFYTLQEERIEQAERSVLISCPAKTNNKKLLKYLSRHGNINKCLFHISYVSISVVLRYESTNQHECMETKAMLFVCNYSMMGNSISKNN</sequence>
<evidence type="ECO:0000313" key="2">
    <source>
        <dbReference type="Ensembl" id="ENSSTUP00000038687.1"/>
    </source>
</evidence>
<dbReference type="GeneTree" id="ENSGT00940000182537"/>
<accession>A0A673YW31</accession>
<dbReference type="Ensembl" id="ENSSTUT00000040433.1">
    <property type="protein sequence ID" value="ENSSTUP00000038687.1"/>
    <property type="gene ID" value="ENSSTUG00000016503.1"/>
</dbReference>
<feature type="domain" description="RL" evidence="1">
    <location>
        <begin position="27"/>
        <end position="81"/>
    </location>
</feature>
<dbReference type="Pfam" id="PF17797">
    <property type="entry name" value="RL"/>
    <property type="match status" value="1"/>
</dbReference>
<evidence type="ECO:0000259" key="1">
    <source>
        <dbReference type="Pfam" id="PF17797"/>
    </source>
</evidence>
<dbReference type="Proteomes" id="UP000472277">
    <property type="component" value="Chromosome 6"/>
</dbReference>
<name>A0A673YW31_SALTR</name>
<protein>
    <recommendedName>
        <fullName evidence="1">RL domain-containing protein</fullName>
    </recommendedName>
</protein>
<proteinExistence type="predicted"/>
<evidence type="ECO:0000313" key="3">
    <source>
        <dbReference type="Proteomes" id="UP000472277"/>
    </source>
</evidence>
<dbReference type="InterPro" id="IPR041252">
    <property type="entry name" value="RL"/>
</dbReference>
<reference evidence="2" key="1">
    <citation type="submission" date="2025-08" db="UniProtKB">
        <authorList>
            <consortium name="Ensembl"/>
        </authorList>
    </citation>
    <scope>IDENTIFICATION</scope>
</reference>
<dbReference type="AlphaFoldDB" id="A0A673YW31"/>
<keyword evidence="3" id="KW-1185">Reference proteome</keyword>